<dbReference type="Pfam" id="PF00173">
    <property type="entry name" value="Cyt-b5"/>
    <property type="match status" value="1"/>
</dbReference>
<keyword evidence="2" id="KW-0349">Heme</keyword>
<dbReference type="AlphaFoldDB" id="A0A8X6YT08"/>
<evidence type="ECO:0000259" key="7">
    <source>
        <dbReference type="PROSITE" id="PS51384"/>
    </source>
</evidence>
<evidence type="ECO:0000256" key="3">
    <source>
        <dbReference type="ARBA" id="ARBA00022723"/>
    </source>
</evidence>
<dbReference type="Gene3D" id="3.10.120.10">
    <property type="entry name" value="Cytochrome b5-like heme/steroid binding domain"/>
    <property type="match status" value="1"/>
</dbReference>
<dbReference type="Gene3D" id="3.40.50.80">
    <property type="entry name" value="Nucleotide-binding domain of ferredoxin-NADP reductase (FNR) module"/>
    <property type="match status" value="1"/>
</dbReference>
<evidence type="ECO:0000256" key="5">
    <source>
        <dbReference type="ARBA" id="ARBA00023004"/>
    </source>
</evidence>
<dbReference type="InterPro" id="IPR008333">
    <property type="entry name" value="Cbr1-like_FAD-bd_dom"/>
</dbReference>
<dbReference type="SUPFAM" id="SSF63380">
    <property type="entry name" value="Riboflavin synthase domain-like"/>
    <property type="match status" value="1"/>
</dbReference>
<evidence type="ECO:0008006" key="10">
    <source>
        <dbReference type="Google" id="ProtNLM"/>
    </source>
</evidence>
<name>A0A8X6YT08_9ARAC</name>
<dbReference type="GO" id="GO:0005783">
    <property type="term" value="C:endoplasmic reticulum"/>
    <property type="evidence" value="ECO:0007669"/>
    <property type="project" value="TreeGrafter"/>
</dbReference>
<keyword evidence="5" id="KW-0408">Iron</keyword>
<reference evidence="8" key="1">
    <citation type="submission" date="2020-08" db="EMBL/GenBank/DDBJ databases">
        <title>Multicomponent nature underlies the extraordinary mechanical properties of spider dragline silk.</title>
        <authorList>
            <person name="Kono N."/>
            <person name="Nakamura H."/>
            <person name="Mori M."/>
            <person name="Yoshida Y."/>
            <person name="Ohtoshi R."/>
            <person name="Malay A.D."/>
            <person name="Moran D.A.P."/>
            <person name="Tomita M."/>
            <person name="Numata K."/>
            <person name="Arakawa K."/>
        </authorList>
    </citation>
    <scope>NUCLEOTIDE SEQUENCE</scope>
</reference>
<keyword evidence="3" id="KW-0479">Metal-binding</keyword>
<evidence type="ECO:0000256" key="4">
    <source>
        <dbReference type="ARBA" id="ARBA00023002"/>
    </source>
</evidence>
<dbReference type="PROSITE" id="PS00191">
    <property type="entry name" value="CYTOCHROME_B5_1"/>
    <property type="match status" value="1"/>
</dbReference>
<dbReference type="GO" id="GO:0006801">
    <property type="term" value="P:superoxide metabolic process"/>
    <property type="evidence" value="ECO:0007669"/>
    <property type="project" value="TreeGrafter"/>
</dbReference>
<dbReference type="OrthoDB" id="260519at2759"/>
<dbReference type="PROSITE" id="PS50255">
    <property type="entry name" value="CYTOCHROME_B5_2"/>
    <property type="match status" value="1"/>
</dbReference>
<dbReference type="GO" id="GO:0046872">
    <property type="term" value="F:metal ion binding"/>
    <property type="evidence" value="ECO:0007669"/>
    <property type="project" value="UniProtKB-KW"/>
</dbReference>
<dbReference type="InterPro" id="IPR001199">
    <property type="entry name" value="Cyt_B5-like_heme/steroid-bd"/>
</dbReference>
<organism evidence="8 9">
    <name type="scientific">Trichonephila inaurata madagascariensis</name>
    <dbReference type="NCBI Taxonomy" id="2747483"/>
    <lineage>
        <taxon>Eukaryota</taxon>
        <taxon>Metazoa</taxon>
        <taxon>Ecdysozoa</taxon>
        <taxon>Arthropoda</taxon>
        <taxon>Chelicerata</taxon>
        <taxon>Arachnida</taxon>
        <taxon>Araneae</taxon>
        <taxon>Araneomorphae</taxon>
        <taxon>Entelegynae</taxon>
        <taxon>Araneoidea</taxon>
        <taxon>Nephilidae</taxon>
        <taxon>Trichonephila</taxon>
        <taxon>Trichonephila inaurata</taxon>
    </lineage>
</organism>
<gene>
    <name evidence="8" type="primary">CYB5R4</name>
    <name evidence="8" type="ORF">TNIN_283741</name>
</gene>
<keyword evidence="4" id="KW-0560">Oxidoreductase</keyword>
<dbReference type="PRINTS" id="PR00406">
    <property type="entry name" value="CYTB5RDTASE"/>
</dbReference>
<dbReference type="Proteomes" id="UP000886998">
    <property type="component" value="Unassembled WGS sequence"/>
</dbReference>
<dbReference type="GO" id="GO:0020037">
    <property type="term" value="F:heme binding"/>
    <property type="evidence" value="ECO:0007669"/>
    <property type="project" value="InterPro"/>
</dbReference>
<dbReference type="SUPFAM" id="SSF52343">
    <property type="entry name" value="Ferredoxin reductase-like, C-terminal NADP-linked domain"/>
    <property type="match status" value="1"/>
</dbReference>
<dbReference type="PRINTS" id="PR00363">
    <property type="entry name" value="CYTOCHROMEB5"/>
</dbReference>
<dbReference type="FunFam" id="3.40.50.80:FF:000021">
    <property type="entry name" value="Cytochrome b5 reductase 4"/>
    <property type="match status" value="1"/>
</dbReference>
<dbReference type="SUPFAM" id="SSF55856">
    <property type="entry name" value="Cytochrome b5-like heme/steroid binding domain"/>
    <property type="match status" value="1"/>
</dbReference>
<dbReference type="Pfam" id="PF00970">
    <property type="entry name" value="FAD_binding_6"/>
    <property type="match status" value="1"/>
</dbReference>
<dbReference type="PANTHER" id="PTHR46237:SF1">
    <property type="entry name" value="CYTOCHROME B5 REDUCTASE 4"/>
    <property type="match status" value="1"/>
</dbReference>
<feature type="domain" description="FAD-binding FR-type" evidence="7">
    <location>
        <begin position="373"/>
        <end position="485"/>
    </location>
</feature>
<dbReference type="InterPro" id="IPR051872">
    <property type="entry name" value="Cytochrome_b5/Flavoprotein_Rdt"/>
</dbReference>
<dbReference type="Pfam" id="PF00175">
    <property type="entry name" value="NAD_binding_1"/>
    <property type="match status" value="1"/>
</dbReference>
<dbReference type="InterPro" id="IPR017938">
    <property type="entry name" value="Riboflavin_synthase-like_b-brl"/>
</dbReference>
<dbReference type="PROSITE" id="PS51384">
    <property type="entry name" value="FAD_FR"/>
    <property type="match status" value="1"/>
</dbReference>
<sequence>MTFSSLLQLGCLHSKLGVNVLPQIRSEVLQSNEKNHSNLSTMDNFASGLNVPVSSSADSSPGRSKVALKPGHSLMDWIRFTNSGKDLSGTGGKLLQISPRELAKHNTRKDAWISLRGKVYNITHYLDYHPGGEDELMRGAGKDATDLFNQVHRWVNAESMLQKCYIGVLKKSWSIDVPKLPSLKHAKKQKKVKSDTDEKNPVTISDNICKETSIVSHGSCNEAFITPDKTCTEIIDKERDDNQRAVADKSEWSICSCSMSDTSEVTVRFDEADDIVKLQINCSSLKKEGLITDLVNRKLFVKISDVASQILNIEFSAIYKNDYEVERDGKNFLKISLQTLHNVIKIPCNDVDGNSALSCQSICWNLCELADELIFWSCKLLRKIPVNHNTYLLTFLLPPGTKMWVPIGYHVHIKSYIEGVEVIRSYTPVISSLATETNPFDESDGCKLVLMIKVYPLGVMTPIINQCNLGDTMWISSYSGSFPKELLLNCHSAIMLAAGTGITPMIRLIKWIITAKDRRRSILLLFFNKTEDDIIWREEFEKCATDYKEFQVLHILSESNEKWSGFSGKINGDLVDQLLTVKLSDLNKQIFICGPSPFNETAVRCLKGAGYSQDDIYVFSGS</sequence>
<accession>A0A8X6YT08</accession>
<dbReference type="InterPro" id="IPR018506">
    <property type="entry name" value="Cyt_B5_heme-BS"/>
</dbReference>
<evidence type="ECO:0000256" key="1">
    <source>
        <dbReference type="ARBA" id="ARBA00006105"/>
    </source>
</evidence>
<dbReference type="PANTHER" id="PTHR46237">
    <property type="entry name" value="CYTOCHROME B5 REDUCTASE 4 FAMILY MEMBER"/>
    <property type="match status" value="1"/>
</dbReference>
<dbReference type="InterPro" id="IPR001433">
    <property type="entry name" value="OxRdtase_FAD/NAD-bd"/>
</dbReference>
<evidence type="ECO:0000256" key="2">
    <source>
        <dbReference type="ARBA" id="ARBA00022617"/>
    </source>
</evidence>
<dbReference type="InterPro" id="IPR017927">
    <property type="entry name" value="FAD-bd_FR_type"/>
</dbReference>
<comment type="caution">
    <text evidence="8">The sequence shown here is derived from an EMBL/GenBank/DDBJ whole genome shotgun (WGS) entry which is preliminary data.</text>
</comment>
<proteinExistence type="inferred from homology"/>
<dbReference type="Gene3D" id="2.40.30.10">
    <property type="entry name" value="Translation factors"/>
    <property type="match status" value="1"/>
</dbReference>
<evidence type="ECO:0000313" key="9">
    <source>
        <dbReference type="Proteomes" id="UP000886998"/>
    </source>
</evidence>
<dbReference type="FunFam" id="3.10.120.10:FF:000001">
    <property type="entry name" value="Cytochrome b5 reductase 4"/>
    <property type="match status" value="1"/>
</dbReference>
<dbReference type="InterPro" id="IPR036400">
    <property type="entry name" value="Cyt_B5-like_heme/steroid_sf"/>
</dbReference>
<comment type="similarity">
    <text evidence="1">Belongs to the flavoprotein pyridine nucleotide cytochrome reductase family.</text>
</comment>
<evidence type="ECO:0000259" key="6">
    <source>
        <dbReference type="PROSITE" id="PS50255"/>
    </source>
</evidence>
<dbReference type="InterPro" id="IPR039261">
    <property type="entry name" value="FNR_nucleotide-bd"/>
</dbReference>
<feature type="domain" description="Cytochrome b5 heme-binding" evidence="6">
    <location>
        <begin position="94"/>
        <end position="170"/>
    </location>
</feature>
<evidence type="ECO:0000313" key="8">
    <source>
        <dbReference type="EMBL" id="GFY77229.1"/>
    </source>
</evidence>
<dbReference type="EMBL" id="BMAV01022381">
    <property type="protein sequence ID" value="GFY77229.1"/>
    <property type="molecule type" value="Genomic_DNA"/>
</dbReference>
<keyword evidence="9" id="KW-1185">Reference proteome</keyword>
<dbReference type="CDD" id="cd06183">
    <property type="entry name" value="cyt_b5_reduct_like"/>
    <property type="match status" value="1"/>
</dbReference>
<protein>
    <recommendedName>
        <fullName evidence="10">Cytochrome-b5 reductase</fullName>
    </recommendedName>
</protein>
<dbReference type="GO" id="GO:0004128">
    <property type="term" value="F:cytochrome-b5 reductase activity, acting on NAD(P)H"/>
    <property type="evidence" value="ECO:0007669"/>
    <property type="project" value="TreeGrafter"/>
</dbReference>
<dbReference type="SMART" id="SM01117">
    <property type="entry name" value="Cyt-b5"/>
    <property type="match status" value="1"/>
</dbReference>